<keyword evidence="7" id="KW-1185">Reference proteome</keyword>
<dbReference type="InterPro" id="IPR001680">
    <property type="entry name" value="WD40_rpt"/>
</dbReference>
<feature type="compositionally biased region" description="Basic and acidic residues" evidence="5">
    <location>
        <begin position="131"/>
        <end position="141"/>
    </location>
</feature>
<dbReference type="OrthoDB" id="6619788at2759"/>
<feature type="region of interest" description="Disordered" evidence="5">
    <location>
        <begin position="114"/>
        <end position="142"/>
    </location>
</feature>
<sequence>MESIFITGTTQAAHKVRTGEDLTEEHPYGFVSRQALLDEIQFKGAISDFHALKDKLKKYSAEQVLFVWDVEEVYGNNFLIAVTESARDAQLDAYRAAQAAAAAAAAAAASAADARDGAPDEADAAVTSKPWESRGSEKEVEAATVSSHRPYLLLAVSRARSEFGLGFKLADRDAHDGFVECRPFKDPNFELRRATRSAGTQEVAPLADARTQTEWFRPLNKATQAEPQPLDPRALAAVVSSAELRRFLAGARVLLEGALQQNELVDIYGDDLALLAEDDASVGNRSDNDVRELQSFSRSSYSHERVVTASHWKPGSAGIVGVSLARKHGFEERVEVAGRVHVGHVLIWSFADPITPLFALEAPQDVLTFVFNPHTPNLVLAGVTSGQLVLWDLDDKPLPTVGGGGASGSTGAAASGSGNGAGGANAGGGAAAGADGDEGSGNGGENQTVHLAPCGVSAIEHSHHRAITAIAWLPLRHEVTPGARLKQDDGGGSAWQSWQCATTACDGYVCFWDVRLARKETAASASRVGERERRRDPDDKAAWDAVEAAIKKDEWLWVPVCRILLHKLDASTELGCAYLELCGVPHGSKLYAATDEGELAMVEIAHVPAAGAPPEADNADFTGVKSVLHGHVGPAVALQRSPFFRDIYLTVGDWSSHVWKEGVSAPIFSSPYTPERLTAGCWSPSRAAVIFLAKADGSVDVWDLADRTHEPSTSFNVVGGAAVTSLDMFAQQSTQLLAAGDDQGTLHIMEIPRNMRRAPATEKAAMAAFIAREELRVAYVQSHAEQRDAGAADAAGGDKAAADAAAAILAAAADAGSAADEDGFDAKAEEEYRALEIAFKTELGLLAAEEGDQEQRHE</sequence>
<dbReference type="Gene3D" id="2.130.10.10">
    <property type="entry name" value="YVTN repeat-like/Quinoprotein amine dehydrogenase"/>
    <property type="match status" value="2"/>
</dbReference>
<dbReference type="GO" id="GO:0045504">
    <property type="term" value="F:dynein heavy chain binding"/>
    <property type="evidence" value="ECO:0007669"/>
    <property type="project" value="TreeGrafter"/>
</dbReference>
<evidence type="ECO:0000256" key="1">
    <source>
        <dbReference type="ARBA" id="ARBA00004496"/>
    </source>
</evidence>
<dbReference type="GO" id="GO:0036156">
    <property type="term" value="C:inner dynein arm"/>
    <property type="evidence" value="ECO:0007669"/>
    <property type="project" value="TreeGrafter"/>
</dbReference>
<dbReference type="PANTHER" id="PTHR12442">
    <property type="entry name" value="DYNEIN INTERMEDIATE CHAIN"/>
    <property type="match status" value="1"/>
</dbReference>
<evidence type="ECO:0000256" key="5">
    <source>
        <dbReference type="SAM" id="MobiDB-lite"/>
    </source>
</evidence>
<dbReference type="GO" id="GO:0060294">
    <property type="term" value="P:cilium movement involved in cell motility"/>
    <property type="evidence" value="ECO:0007669"/>
    <property type="project" value="TreeGrafter"/>
</dbReference>
<reference evidence="6" key="1">
    <citation type="submission" date="2021-05" db="EMBL/GenBank/DDBJ databases">
        <title>The genome of the haptophyte Pavlova lutheri (Diacronema luteri, Pavlovales) - a model for lipid biosynthesis in eukaryotic algae.</title>
        <authorList>
            <person name="Hulatt C.J."/>
            <person name="Posewitz M.C."/>
        </authorList>
    </citation>
    <scope>NUCLEOTIDE SEQUENCE</scope>
    <source>
        <strain evidence="6">NIVA-4/92</strain>
    </source>
</reference>
<keyword evidence="2" id="KW-0963">Cytoplasm</keyword>
<evidence type="ECO:0000256" key="4">
    <source>
        <dbReference type="ARBA" id="ARBA00022737"/>
    </source>
</evidence>
<dbReference type="InterPro" id="IPR015943">
    <property type="entry name" value="WD40/YVTN_repeat-like_dom_sf"/>
</dbReference>
<proteinExistence type="predicted"/>
<dbReference type="GO" id="GO:0036159">
    <property type="term" value="P:inner dynein arm assembly"/>
    <property type="evidence" value="ECO:0007669"/>
    <property type="project" value="TreeGrafter"/>
</dbReference>
<evidence type="ECO:0000313" key="6">
    <source>
        <dbReference type="EMBL" id="KAG8460103.1"/>
    </source>
</evidence>
<accession>A0A8J6CA46</accession>
<comment type="subcellular location">
    <subcellularLocation>
        <location evidence="1">Cytoplasm</location>
    </subcellularLocation>
</comment>
<feature type="region of interest" description="Disordered" evidence="5">
    <location>
        <begin position="402"/>
        <end position="448"/>
    </location>
</feature>
<dbReference type="EMBL" id="JAGTXO010000035">
    <property type="protein sequence ID" value="KAG8460103.1"/>
    <property type="molecule type" value="Genomic_DNA"/>
</dbReference>
<dbReference type="SMART" id="SM00320">
    <property type="entry name" value="WD40"/>
    <property type="match status" value="5"/>
</dbReference>
<comment type="caution">
    <text evidence="6">The sequence shown here is derived from an EMBL/GenBank/DDBJ whole genome shotgun (WGS) entry which is preliminary data.</text>
</comment>
<dbReference type="Proteomes" id="UP000751190">
    <property type="component" value="Unassembled WGS sequence"/>
</dbReference>
<dbReference type="OMA" id="TNEDIWT"/>
<keyword evidence="3" id="KW-0853">WD repeat</keyword>
<evidence type="ECO:0000256" key="2">
    <source>
        <dbReference type="ARBA" id="ARBA00022490"/>
    </source>
</evidence>
<name>A0A8J6CA46_DIALT</name>
<evidence type="ECO:0000256" key="3">
    <source>
        <dbReference type="ARBA" id="ARBA00022574"/>
    </source>
</evidence>
<feature type="compositionally biased region" description="Gly residues" evidence="5">
    <location>
        <begin position="417"/>
        <end position="431"/>
    </location>
</feature>
<dbReference type="InterPro" id="IPR050687">
    <property type="entry name" value="Dynein_IC"/>
</dbReference>
<dbReference type="InterPro" id="IPR036322">
    <property type="entry name" value="WD40_repeat_dom_sf"/>
</dbReference>
<dbReference type="GO" id="GO:0045503">
    <property type="term" value="F:dynein light chain binding"/>
    <property type="evidence" value="ECO:0007669"/>
    <property type="project" value="TreeGrafter"/>
</dbReference>
<protein>
    <submittedName>
        <fullName evidence="6">Uncharacterized protein</fullName>
    </submittedName>
</protein>
<keyword evidence="4" id="KW-0677">Repeat</keyword>
<dbReference type="PANTHER" id="PTHR12442:SF5">
    <property type="entry name" value="DYNEIN AXONEMAL INTERMEDIATE CHAIN 3"/>
    <property type="match status" value="1"/>
</dbReference>
<gene>
    <name evidence="6" type="ORF">KFE25_014248</name>
</gene>
<dbReference type="AlphaFoldDB" id="A0A8J6CA46"/>
<dbReference type="SUPFAM" id="SSF50978">
    <property type="entry name" value="WD40 repeat-like"/>
    <property type="match status" value="1"/>
</dbReference>
<evidence type="ECO:0000313" key="7">
    <source>
        <dbReference type="Proteomes" id="UP000751190"/>
    </source>
</evidence>
<organism evidence="6 7">
    <name type="scientific">Diacronema lutheri</name>
    <name type="common">Unicellular marine alga</name>
    <name type="synonym">Monochrysis lutheri</name>
    <dbReference type="NCBI Taxonomy" id="2081491"/>
    <lineage>
        <taxon>Eukaryota</taxon>
        <taxon>Haptista</taxon>
        <taxon>Haptophyta</taxon>
        <taxon>Pavlovophyceae</taxon>
        <taxon>Pavlovales</taxon>
        <taxon>Pavlovaceae</taxon>
        <taxon>Diacronema</taxon>
    </lineage>
</organism>